<organism evidence="6 7">
    <name type="scientific">Aspergillus sydowii CBS 593.65</name>
    <dbReference type="NCBI Taxonomy" id="1036612"/>
    <lineage>
        <taxon>Eukaryota</taxon>
        <taxon>Fungi</taxon>
        <taxon>Dikarya</taxon>
        <taxon>Ascomycota</taxon>
        <taxon>Pezizomycotina</taxon>
        <taxon>Eurotiomycetes</taxon>
        <taxon>Eurotiomycetidae</taxon>
        <taxon>Eurotiales</taxon>
        <taxon>Aspergillaceae</taxon>
        <taxon>Aspergillus</taxon>
        <taxon>Aspergillus subgen. Nidulantes</taxon>
    </lineage>
</organism>
<dbReference type="Pfam" id="PF00145">
    <property type="entry name" value="DNA_methylase"/>
    <property type="match status" value="2"/>
</dbReference>
<proteinExistence type="inferred from homology"/>
<feature type="active site" evidence="5">
    <location>
        <position position="354"/>
    </location>
</feature>
<dbReference type="GO" id="GO:0032259">
    <property type="term" value="P:methylation"/>
    <property type="evidence" value="ECO:0007669"/>
    <property type="project" value="UniProtKB-KW"/>
</dbReference>
<evidence type="ECO:0000256" key="5">
    <source>
        <dbReference type="PROSITE-ProRule" id="PRU01016"/>
    </source>
</evidence>
<dbReference type="InterPro" id="IPR029063">
    <property type="entry name" value="SAM-dependent_MTases_sf"/>
</dbReference>
<evidence type="ECO:0000256" key="1">
    <source>
        <dbReference type="ARBA" id="ARBA00011975"/>
    </source>
</evidence>
<dbReference type="GO" id="GO:0003886">
    <property type="term" value="F:DNA (cytosine-5-)-methyltransferase activity"/>
    <property type="evidence" value="ECO:0007669"/>
    <property type="project" value="UniProtKB-EC"/>
</dbReference>
<dbReference type="PANTHER" id="PTHR10629:SF52">
    <property type="entry name" value="DNA (CYTOSINE-5)-METHYLTRANSFERASE 1"/>
    <property type="match status" value="1"/>
</dbReference>
<dbReference type="GO" id="GO:0005634">
    <property type="term" value="C:nucleus"/>
    <property type="evidence" value="ECO:0007669"/>
    <property type="project" value="TreeGrafter"/>
</dbReference>
<keyword evidence="2 5" id="KW-0489">Methyltransferase</keyword>
<evidence type="ECO:0000256" key="4">
    <source>
        <dbReference type="ARBA" id="ARBA00022691"/>
    </source>
</evidence>
<reference evidence="7" key="1">
    <citation type="journal article" date="2017" name="Genome Biol.">
        <title>Comparative genomics reveals high biological diversity and specific adaptations in the industrially and medically important fungal genus Aspergillus.</title>
        <authorList>
            <person name="de Vries R.P."/>
            <person name="Riley R."/>
            <person name="Wiebenga A."/>
            <person name="Aguilar-Osorio G."/>
            <person name="Amillis S."/>
            <person name="Uchima C.A."/>
            <person name="Anderluh G."/>
            <person name="Asadollahi M."/>
            <person name="Askin M."/>
            <person name="Barry K."/>
            <person name="Battaglia E."/>
            <person name="Bayram O."/>
            <person name="Benocci T."/>
            <person name="Braus-Stromeyer S.A."/>
            <person name="Caldana C."/>
            <person name="Canovas D."/>
            <person name="Cerqueira G.C."/>
            <person name="Chen F."/>
            <person name="Chen W."/>
            <person name="Choi C."/>
            <person name="Clum A."/>
            <person name="Dos Santos R.A."/>
            <person name="Damasio A.R."/>
            <person name="Diallinas G."/>
            <person name="Emri T."/>
            <person name="Fekete E."/>
            <person name="Flipphi M."/>
            <person name="Freyberg S."/>
            <person name="Gallo A."/>
            <person name="Gournas C."/>
            <person name="Habgood R."/>
            <person name="Hainaut M."/>
            <person name="Harispe M.L."/>
            <person name="Henrissat B."/>
            <person name="Hilden K.S."/>
            <person name="Hope R."/>
            <person name="Hossain A."/>
            <person name="Karabika E."/>
            <person name="Karaffa L."/>
            <person name="Karanyi Z."/>
            <person name="Krasevec N."/>
            <person name="Kuo A."/>
            <person name="Kusch H."/>
            <person name="LaButti K."/>
            <person name="Lagendijk E.L."/>
            <person name="Lapidus A."/>
            <person name="Levasseur A."/>
            <person name="Lindquist E."/>
            <person name="Lipzen A."/>
            <person name="Logrieco A.F."/>
            <person name="MacCabe A."/>
            <person name="Maekelae M.R."/>
            <person name="Malavazi I."/>
            <person name="Melin P."/>
            <person name="Meyer V."/>
            <person name="Mielnichuk N."/>
            <person name="Miskei M."/>
            <person name="Molnar A.P."/>
            <person name="Mule G."/>
            <person name="Ngan C.Y."/>
            <person name="Orejas M."/>
            <person name="Orosz E."/>
            <person name="Ouedraogo J.P."/>
            <person name="Overkamp K.M."/>
            <person name="Park H.-S."/>
            <person name="Perrone G."/>
            <person name="Piumi F."/>
            <person name="Punt P.J."/>
            <person name="Ram A.F."/>
            <person name="Ramon A."/>
            <person name="Rauscher S."/>
            <person name="Record E."/>
            <person name="Riano-Pachon D.M."/>
            <person name="Robert V."/>
            <person name="Roehrig J."/>
            <person name="Ruller R."/>
            <person name="Salamov A."/>
            <person name="Salih N.S."/>
            <person name="Samson R.A."/>
            <person name="Sandor E."/>
            <person name="Sanguinetti M."/>
            <person name="Schuetze T."/>
            <person name="Sepcic K."/>
            <person name="Shelest E."/>
            <person name="Sherlock G."/>
            <person name="Sophianopoulou V."/>
            <person name="Squina F.M."/>
            <person name="Sun H."/>
            <person name="Susca A."/>
            <person name="Todd R.B."/>
            <person name="Tsang A."/>
            <person name="Unkles S.E."/>
            <person name="van de Wiele N."/>
            <person name="van Rossen-Uffink D."/>
            <person name="Oliveira J.V."/>
            <person name="Vesth T.C."/>
            <person name="Visser J."/>
            <person name="Yu J.-H."/>
            <person name="Zhou M."/>
            <person name="Andersen M.R."/>
            <person name="Archer D.B."/>
            <person name="Baker S.E."/>
            <person name="Benoit I."/>
            <person name="Brakhage A.A."/>
            <person name="Braus G.H."/>
            <person name="Fischer R."/>
            <person name="Frisvad J.C."/>
            <person name="Goldman G.H."/>
            <person name="Houbraken J."/>
            <person name="Oakley B."/>
            <person name="Pocsi I."/>
            <person name="Scazzocchio C."/>
            <person name="Seiboth B."/>
            <person name="vanKuyk P.A."/>
            <person name="Wortman J."/>
            <person name="Dyer P.S."/>
            <person name="Grigoriev I.V."/>
        </authorList>
    </citation>
    <scope>NUCLEOTIDE SEQUENCE [LARGE SCALE GENOMIC DNA]</scope>
    <source>
        <strain evidence="7">CBS 593.65</strain>
    </source>
</reference>
<dbReference type="STRING" id="1036612.A0A1L9T8R0"/>
<dbReference type="Proteomes" id="UP000184356">
    <property type="component" value="Unassembled WGS sequence"/>
</dbReference>
<dbReference type="PROSITE" id="PS51679">
    <property type="entry name" value="SAM_MT_C5"/>
    <property type="match status" value="1"/>
</dbReference>
<dbReference type="OrthoDB" id="414133at2759"/>
<dbReference type="InterPro" id="IPR050390">
    <property type="entry name" value="C5-Methyltransferase"/>
</dbReference>
<sequence length="595" mass="67192">MNPESIIVIDDDASSASSETLDHETRSVITDNDSSSSYFLHQYARTATPFTSLPQEVVDLTEPELFNERDYATDESLEALLENWLHLQHVPSSPQSEHSQLERSERNRLEEAIADGIIYKPGQSVELHDDTFLRIYSIWENKKGEIYFQGRRLLKVKEHIGTYLPRWSNELVWIANESADIPLELVRRFVPVRFTNHCQNQQRTCSKYLLCRLKEVLRKETTSVEYLTYEEADTGFRILPTDLRHSWRGEAPLFGSEESQSPVVVLDNIENPEPDLICRKYTFGDGFCGAGGVSCGAQTAGLHIKWAFDHSQNAATTYRLNFPMAECENSDIFSFLTNNEDFLRVDITHGSPPCQTWSPAHTIAGPNDDANSACIFSCGDLIRKAKPRVHTMEETSGLLERHKEVFFGVIRDFIDIGYSVRWAVLKCMDYGVPQIRKRLVVIASGAFVNPEFLTLPRPGETLPLLPRATHGLPDTGLREMATINRVISNIPADAPDHDVENARALRKVPYDGNRQAKTITCGGGDNYHPCGERGFTTRELACLQTFPLNFRFQQDARPQIGNAVPPLFAKAIYGEIIRSLRETDKRELSRSSPGP</sequence>
<dbReference type="PANTHER" id="PTHR10629">
    <property type="entry name" value="CYTOSINE-SPECIFIC METHYLTRANSFERASE"/>
    <property type="match status" value="1"/>
</dbReference>
<dbReference type="SUPFAM" id="SSF53335">
    <property type="entry name" value="S-adenosyl-L-methionine-dependent methyltransferases"/>
    <property type="match status" value="1"/>
</dbReference>
<dbReference type="EC" id="2.1.1.37" evidence="1"/>
<dbReference type="AlphaFoldDB" id="A0A1L9T8R0"/>
<dbReference type="PRINTS" id="PR00105">
    <property type="entry name" value="C5METTRFRASE"/>
</dbReference>
<keyword evidence="7" id="KW-1185">Reference proteome</keyword>
<dbReference type="RefSeq" id="XP_040699644.1">
    <property type="nucleotide sequence ID" value="XM_040850528.1"/>
</dbReference>
<dbReference type="EMBL" id="KV878591">
    <property type="protein sequence ID" value="OJJ55838.1"/>
    <property type="molecule type" value="Genomic_DNA"/>
</dbReference>
<gene>
    <name evidence="6" type="ORF">ASPSYDRAFT_70724</name>
</gene>
<comment type="similarity">
    <text evidence="5">Belongs to the class I-like SAM-binding methyltransferase superfamily. C5-methyltransferase family.</text>
</comment>
<dbReference type="InterPro" id="IPR043151">
    <property type="entry name" value="BAH_sf"/>
</dbReference>
<keyword evidence="4 5" id="KW-0949">S-adenosyl-L-methionine</keyword>
<protein>
    <recommendedName>
        <fullName evidence="1">DNA (cytosine-5-)-methyltransferase</fullName>
        <ecNumber evidence="1">2.1.1.37</ecNumber>
    </recommendedName>
</protein>
<evidence type="ECO:0000313" key="7">
    <source>
        <dbReference type="Proteomes" id="UP000184356"/>
    </source>
</evidence>
<dbReference type="GO" id="GO:0044027">
    <property type="term" value="P:negative regulation of gene expression via chromosomal CpG island methylation"/>
    <property type="evidence" value="ECO:0007669"/>
    <property type="project" value="TreeGrafter"/>
</dbReference>
<dbReference type="Gene3D" id="3.40.50.150">
    <property type="entry name" value="Vaccinia Virus protein VP39"/>
    <property type="match status" value="1"/>
</dbReference>
<name>A0A1L9T8R0_9EURO</name>
<dbReference type="Gene3D" id="2.30.30.490">
    <property type="match status" value="1"/>
</dbReference>
<dbReference type="InterPro" id="IPR001525">
    <property type="entry name" value="C5_MeTfrase"/>
</dbReference>
<accession>A0A1L9T8R0</accession>
<keyword evidence="3 5" id="KW-0808">Transferase</keyword>
<dbReference type="GO" id="GO:0003677">
    <property type="term" value="F:DNA binding"/>
    <property type="evidence" value="ECO:0007669"/>
    <property type="project" value="TreeGrafter"/>
</dbReference>
<dbReference type="GeneID" id="63766601"/>
<dbReference type="VEuPathDB" id="FungiDB:ASPSYDRAFT_70724"/>
<evidence type="ECO:0000256" key="3">
    <source>
        <dbReference type="ARBA" id="ARBA00022679"/>
    </source>
</evidence>
<dbReference type="Gene3D" id="3.90.120.10">
    <property type="entry name" value="DNA Methylase, subunit A, domain 2"/>
    <property type="match status" value="1"/>
</dbReference>
<evidence type="ECO:0000313" key="6">
    <source>
        <dbReference type="EMBL" id="OJJ55838.1"/>
    </source>
</evidence>
<evidence type="ECO:0000256" key="2">
    <source>
        <dbReference type="ARBA" id="ARBA00022603"/>
    </source>
</evidence>